<evidence type="ECO:0000313" key="6">
    <source>
        <dbReference type="EMBL" id="KAI1613492.1"/>
    </source>
</evidence>
<dbReference type="InterPro" id="IPR016164">
    <property type="entry name" value="FAD-linked_Oxase-like_C"/>
</dbReference>
<dbReference type="InterPro" id="IPR036318">
    <property type="entry name" value="FAD-bd_PCMH-like_sf"/>
</dbReference>
<gene>
    <name evidence="6" type="ORF">EDD36DRAFT_396404</name>
</gene>
<evidence type="ECO:0000256" key="1">
    <source>
        <dbReference type="ARBA" id="ARBA00001974"/>
    </source>
</evidence>
<dbReference type="AlphaFoldDB" id="A0AAN6ID43"/>
<keyword evidence="7" id="KW-1185">Reference proteome</keyword>
<comment type="caution">
    <text evidence="6">The sequence shown here is derived from an EMBL/GenBank/DDBJ whole genome shotgun (WGS) entry which is preliminary data.</text>
</comment>
<keyword evidence="4" id="KW-0560">Oxidoreductase</keyword>
<feature type="domain" description="FAD-binding PCMH-type" evidence="5">
    <location>
        <begin position="88"/>
        <end position="274"/>
    </location>
</feature>
<sequence>MDPVLQNPAVAGVAAKYADPEYQDVHINLFSKSIVRPIPHVLPPGVSQTNFDRAIREWSNALGSENVFSGDNVKEYIDPYELNEDASTRRVPSGAVCPATLEQAQTVLKIANKYQIPLWTFSRGKNLGYGGPAPRLSGSVALDLHRMNRIIEVNEEYSYAVVEPGVTFTDLYDYCKEKGLRVWPSTPSLGWGSVVGNTVDRGTGFLPTANHWQNMAGLEILLADGDLVRTGQFGISNSAAAHTSKFTFGPSIEGLFLQSNLGIVTKMGIWLTPQPEAYLSCFFEVPKFDDIEALVNVFGTLRMNGVIPNTIFVSSVIEVLALIKKRVDIYDGPGPIPPHILEKAQQEYNLGYWNAKFGLFGPRGVITAQLEEIQRAVSKHAPTGTLRSELFSGKDGQLLDASNIPEPHGGVFVGVPTLWSLPMVKFRLPKDESKGISGHGDFSSIIPSNGKQVLDWVRQSKRISEKHGFDLFCDFFMHERHLIFVNFQAFDKTLVEHQVGIQALFAELYDEAKEKGFSNYRSHINHMDPVAELYDFNQHAYRRFVEKLKDTLDPNGILSPGKQGMWGRNYQQFRDISIPNGLDGRKAKL</sequence>
<dbReference type="PANTHER" id="PTHR11748">
    <property type="entry name" value="D-LACTATE DEHYDROGENASE"/>
    <property type="match status" value="1"/>
</dbReference>
<dbReference type="SUPFAM" id="SSF55103">
    <property type="entry name" value="FAD-linked oxidases, C-terminal domain"/>
    <property type="match status" value="1"/>
</dbReference>
<dbReference type="GO" id="GO:1903457">
    <property type="term" value="P:lactate catabolic process"/>
    <property type="evidence" value="ECO:0007669"/>
    <property type="project" value="TreeGrafter"/>
</dbReference>
<dbReference type="InterPro" id="IPR016166">
    <property type="entry name" value="FAD-bd_PCMH"/>
</dbReference>
<dbReference type="InterPro" id="IPR016171">
    <property type="entry name" value="Vanillyl_alc_oxidase_C-sub2"/>
</dbReference>
<dbReference type="InterPro" id="IPR016167">
    <property type="entry name" value="FAD-bd_PCMH_sub1"/>
</dbReference>
<name>A0AAN6ID43_9EURO</name>
<comment type="cofactor">
    <cofactor evidence="1">
        <name>FAD</name>
        <dbReference type="ChEBI" id="CHEBI:57692"/>
    </cofactor>
</comment>
<keyword evidence="2" id="KW-0285">Flavoprotein</keyword>
<proteinExistence type="predicted"/>
<organism evidence="6 7">
    <name type="scientific">Exophiala viscosa</name>
    <dbReference type="NCBI Taxonomy" id="2486360"/>
    <lineage>
        <taxon>Eukaryota</taxon>
        <taxon>Fungi</taxon>
        <taxon>Dikarya</taxon>
        <taxon>Ascomycota</taxon>
        <taxon>Pezizomycotina</taxon>
        <taxon>Eurotiomycetes</taxon>
        <taxon>Chaetothyriomycetidae</taxon>
        <taxon>Chaetothyriales</taxon>
        <taxon>Herpotrichiellaceae</taxon>
        <taxon>Exophiala</taxon>
    </lineage>
</organism>
<protein>
    <submittedName>
        <fullName evidence="6">Glycolate oxidase</fullName>
    </submittedName>
</protein>
<evidence type="ECO:0000256" key="2">
    <source>
        <dbReference type="ARBA" id="ARBA00022630"/>
    </source>
</evidence>
<dbReference type="SUPFAM" id="SSF56176">
    <property type="entry name" value="FAD-binding/transporter-associated domain-like"/>
    <property type="match status" value="1"/>
</dbReference>
<dbReference type="InterPro" id="IPR016170">
    <property type="entry name" value="Cytok_DH_C_sf"/>
</dbReference>
<evidence type="ECO:0000259" key="5">
    <source>
        <dbReference type="PROSITE" id="PS51387"/>
    </source>
</evidence>
<dbReference type="Proteomes" id="UP001203852">
    <property type="component" value="Unassembled WGS sequence"/>
</dbReference>
<dbReference type="Pfam" id="PF02913">
    <property type="entry name" value="FAD-oxidase_C"/>
    <property type="match status" value="1"/>
</dbReference>
<dbReference type="GO" id="GO:0071949">
    <property type="term" value="F:FAD binding"/>
    <property type="evidence" value="ECO:0007669"/>
    <property type="project" value="InterPro"/>
</dbReference>
<dbReference type="Gene3D" id="3.40.462.10">
    <property type="entry name" value="FAD-linked oxidases, C-terminal domain"/>
    <property type="match status" value="1"/>
</dbReference>
<dbReference type="InterPro" id="IPR016169">
    <property type="entry name" value="FAD-bd_PCMH_sub2"/>
</dbReference>
<dbReference type="InterPro" id="IPR004113">
    <property type="entry name" value="FAD-bd_oxidored_4_C"/>
</dbReference>
<dbReference type="GO" id="GO:0008720">
    <property type="term" value="F:D-lactate dehydrogenase (NAD+) activity"/>
    <property type="evidence" value="ECO:0007669"/>
    <property type="project" value="TreeGrafter"/>
</dbReference>
<dbReference type="PROSITE" id="PS51387">
    <property type="entry name" value="FAD_PCMH"/>
    <property type="match status" value="1"/>
</dbReference>
<keyword evidence="3" id="KW-0274">FAD</keyword>
<evidence type="ECO:0000313" key="7">
    <source>
        <dbReference type="Proteomes" id="UP001203852"/>
    </source>
</evidence>
<dbReference type="Pfam" id="PF01565">
    <property type="entry name" value="FAD_binding_4"/>
    <property type="match status" value="1"/>
</dbReference>
<dbReference type="Gene3D" id="3.30.43.10">
    <property type="entry name" value="Uridine Diphospho-n-acetylenolpyruvylglucosamine Reductase, domain 2"/>
    <property type="match status" value="1"/>
</dbReference>
<accession>A0AAN6ID43</accession>
<reference evidence="6" key="1">
    <citation type="journal article" date="2022" name="bioRxiv">
        <title>Deciphering the potential niche of two novel black yeast fungi from a biological soil crust based on their genomes, phenotypes, and melanin regulation.</title>
        <authorList>
            <consortium name="DOE Joint Genome Institute"/>
            <person name="Carr E.C."/>
            <person name="Barton Q."/>
            <person name="Grambo S."/>
            <person name="Sullivan M."/>
            <person name="Renfro C.M."/>
            <person name="Kuo A."/>
            <person name="Pangilinan J."/>
            <person name="Lipzen A."/>
            <person name="Keymanesh K."/>
            <person name="Savage E."/>
            <person name="Barry K."/>
            <person name="Grigoriev I.V."/>
            <person name="Riekhof W.R."/>
            <person name="Harris S.S."/>
        </authorList>
    </citation>
    <scope>NUCLEOTIDE SEQUENCE</scope>
    <source>
        <strain evidence="6">JF 03-4F</strain>
    </source>
</reference>
<dbReference type="Gene3D" id="1.10.45.10">
    <property type="entry name" value="Vanillyl-alcohol Oxidase, Chain A, domain 4"/>
    <property type="match status" value="1"/>
</dbReference>
<evidence type="ECO:0000256" key="3">
    <source>
        <dbReference type="ARBA" id="ARBA00022827"/>
    </source>
</evidence>
<dbReference type="InterPro" id="IPR006094">
    <property type="entry name" value="Oxid_FAD_bind_N"/>
</dbReference>
<dbReference type="GO" id="GO:0004458">
    <property type="term" value="F:D-lactate dehydrogenase (cytochrome) activity"/>
    <property type="evidence" value="ECO:0007669"/>
    <property type="project" value="TreeGrafter"/>
</dbReference>
<dbReference type="GO" id="GO:0005739">
    <property type="term" value="C:mitochondrion"/>
    <property type="evidence" value="ECO:0007669"/>
    <property type="project" value="TreeGrafter"/>
</dbReference>
<dbReference type="Gene3D" id="3.30.465.10">
    <property type="match status" value="1"/>
</dbReference>
<dbReference type="PANTHER" id="PTHR11748:SF114">
    <property type="entry name" value="ARYL-ALCOHOL OXIDASE VANILLYL-ALCOHOL OXIDASE (AFU_ORTHOLOGUE AFUA_3G09500)-RELATED"/>
    <property type="match status" value="1"/>
</dbReference>
<evidence type="ECO:0000256" key="4">
    <source>
        <dbReference type="ARBA" id="ARBA00023002"/>
    </source>
</evidence>
<dbReference type="EMBL" id="MU404354">
    <property type="protein sequence ID" value="KAI1613492.1"/>
    <property type="molecule type" value="Genomic_DNA"/>
</dbReference>